<evidence type="ECO:0000256" key="1">
    <source>
        <dbReference type="SAM" id="Coils"/>
    </source>
</evidence>
<feature type="coiled-coil region" evidence="1">
    <location>
        <begin position="30"/>
        <end position="57"/>
    </location>
</feature>
<gene>
    <name evidence="2" type="ORF">C5Y96_13950</name>
</gene>
<protein>
    <submittedName>
        <fullName evidence="2">Uncharacterized protein</fullName>
    </submittedName>
</protein>
<keyword evidence="1" id="KW-0175">Coiled coil</keyword>
<evidence type="ECO:0000313" key="2">
    <source>
        <dbReference type="EMBL" id="PQO30569.1"/>
    </source>
</evidence>
<dbReference type="AlphaFoldDB" id="A0A2S8FEH9"/>
<dbReference type="Proteomes" id="UP000240009">
    <property type="component" value="Unassembled WGS sequence"/>
</dbReference>
<sequence>MRGLALRVWRGLLAMDVISRLARMTPEAKIETLQKLIQEKKREIENLEEEIAELELQIKPPKQSEAAKNLREGEAA</sequence>
<proteinExistence type="predicted"/>
<reference evidence="2 3" key="1">
    <citation type="submission" date="2018-02" db="EMBL/GenBank/DDBJ databases">
        <title>Comparative genomes isolates from brazilian mangrove.</title>
        <authorList>
            <person name="Araujo J.E."/>
            <person name="Taketani R.G."/>
            <person name="Silva M.C.P."/>
            <person name="Loureco M.V."/>
            <person name="Andreote F.D."/>
        </authorList>
    </citation>
    <scope>NUCLEOTIDE SEQUENCE [LARGE SCALE GENOMIC DNA]</scope>
    <source>
        <strain evidence="2 3">HEX-2 MGV</strain>
    </source>
</reference>
<name>A0A2S8FEH9_9BACT</name>
<comment type="caution">
    <text evidence="2">The sequence shown here is derived from an EMBL/GenBank/DDBJ whole genome shotgun (WGS) entry which is preliminary data.</text>
</comment>
<organism evidence="2 3">
    <name type="scientific">Blastopirellula marina</name>
    <dbReference type="NCBI Taxonomy" id="124"/>
    <lineage>
        <taxon>Bacteria</taxon>
        <taxon>Pseudomonadati</taxon>
        <taxon>Planctomycetota</taxon>
        <taxon>Planctomycetia</taxon>
        <taxon>Pirellulales</taxon>
        <taxon>Pirellulaceae</taxon>
        <taxon>Blastopirellula</taxon>
    </lineage>
</organism>
<accession>A0A2S8FEH9</accession>
<evidence type="ECO:0000313" key="3">
    <source>
        <dbReference type="Proteomes" id="UP000240009"/>
    </source>
</evidence>
<dbReference type="EMBL" id="PUIA01000038">
    <property type="protein sequence ID" value="PQO30569.1"/>
    <property type="molecule type" value="Genomic_DNA"/>
</dbReference>